<reference evidence="2" key="1">
    <citation type="journal article" date="2021" name="Microbiol. Resour. Announc.">
        <title>LGAAP: Leishmaniinae Genome Assembly and Annotation Pipeline.</title>
        <authorList>
            <person name="Almutairi H."/>
            <person name="Urbaniak M.D."/>
            <person name="Bates M.D."/>
            <person name="Jariyapan N."/>
            <person name="Kwakye-Nuako G."/>
            <person name="Thomaz-Soccol V."/>
            <person name="Al-Salem W.S."/>
            <person name="Dillon R.J."/>
            <person name="Bates P.A."/>
            <person name="Gatherer D."/>
        </authorList>
    </citation>
    <scope>NUCLEOTIDE SEQUENCE [LARGE SCALE GENOMIC DNA]</scope>
</reference>
<dbReference type="EMBL" id="JAFHLR010000028">
    <property type="protein sequence ID" value="KAG5474818.1"/>
    <property type="molecule type" value="Genomic_DNA"/>
</dbReference>
<evidence type="ECO:0000313" key="1">
    <source>
        <dbReference type="EMBL" id="KAG5474818.1"/>
    </source>
</evidence>
<gene>
    <name evidence="1" type="ORF">LSCM4_03995</name>
</gene>
<organism evidence="1 2">
    <name type="scientific">Leishmania orientalis</name>
    <dbReference type="NCBI Taxonomy" id="2249476"/>
    <lineage>
        <taxon>Eukaryota</taxon>
        <taxon>Discoba</taxon>
        <taxon>Euglenozoa</taxon>
        <taxon>Kinetoplastea</taxon>
        <taxon>Metakinetoplastina</taxon>
        <taxon>Trypanosomatida</taxon>
        <taxon>Trypanosomatidae</taxon>
        <taxon>Leishmaniinae</taxon>
        <taxon>Leishmania</taxon>
    </lineage>
</organism>
<name>A0A836KQU3_9TRYP</name>
<dbReference type="Proteomes" id="UP000674143">
    <property type="component" value="Unassembled WGS sequence"/>
</dbReference>
<sequence length="141" mass="15417">MRHPTFPPGGGPRFLCAPELRCGCGFLAVLQLPAGLSHARLCLYTRLRHRTSQLHQLASPTSPFLAELLLPHAWSRLLDNILPTPRYLAALVFEAVLLLVGNARARGKGPAEQATLSFLRKIANLDKNALLLLWAGSKCCT</sequence>
<protein>
    <submittedName>
        <fullName evidence="1">Uncharacterized protein</fullName>
    </submittedName>
</protein>
<evidence type="ECO:0000313" key="2">
    <source>
        <dbReference type="Proteomes" id="UP000674143"/>
    </source>
</evidence>
<accession>A0A836KQU3</accession>
<reference evidence="2" key="2">
    <citation type="journal article" date="2021" name="Sci. Data">
        <title>Chromosome-scale genome sequencing, assembly and annotation of six genomes from subfamily Leishmaniinae.</title>
        <authorList>
            <person name="Almutairi H."/>
            <person name="Urbaniak M.D."/>
            <person name="Bates M.D."/>
            <person name="Jariyapan N."/>
            <person name="Kwakye-Nuako G."/>
            <person name="Thomaz Soccol V."/>
            <person name="Al-Salem W.S."/>
            <person name="Dillon R.J."/>
            <person name="Bates P.A."/>
            <person name="Gatherer D."/>
        </authorList>
    </citation>
    <scope>NUCLEOTIDE SEQUENCE [LARGE SCALE GENOMIC DNA]</scope>
</reference>
<proteinExistence type="predicted"/>
<dbReference type="AlphaFoldDB" id="A0A836KQU3"/>
<keyword evidence="2" id="KW-1185">Reference proteome</keyword>
<dbReference type="KEGG" id="loi:92359921"/>
<dbReference type="RefSeq" id="XP_067061924.1">
    <property type="nucleotide sequence ID" value="XM_067205987.1"/>
</dbReference>
<dbReference type="GeneID" id="92359921"/>
<comment type="caution">
    <text evidence="1">The sequence shown here is derived from an EMBL/GenBank/DDBJ whole genome shotgun (WGS) entry which is preliminary data.</text>
</comment>